<dbReference type="AlphaFoldDB" id="A0A852YYT9"/>
<dbReference type="EC" id="2.7.13.3" evidence="2"/>
<dbReference type="Pfam" id="PF23539">
    <property type="entry name" value="DUF7134"/>
    <property type="match status" value="1"/>
</dbReference>
<dbReference type="SUPFAM" id="SSF55874">
    <property type="entry name" value="ATPase domain of HSP90 chaperone/DNA topoisomerase II/histidine kinase"/>
    <property type="match status" value="1"/>
</dbReference>
<dbReference type="InterPro" id="IPR011712">
    <property type="entry name" value="Sig_transdc_His_kin_sub3_dim/P"/>
</dbReference>
<dbReference type="Proteomes" id="UP000548304">
    <property type="component" value="Unassembled WGS sequence"/>
</dbReference>
<evidence type="ECO:0000259" key="12">
    <source>
        <dbReference type="Pfam" id="PF23539"/>
    </source>
</evidence>
<dbReference type="InterPro" id="IPR003594">
    <property type="entry name" value="HATPase_dom"/>
</dbReference>
<evidence type="ECO:0000259" key="11">
    <source>
        <dbReference type="Pfam" id="PF07730"/>
    </source>
</evidence>
<dbReference type="InterPro" id="IPR055558">
    <property type="entry name" value="DUF7134"/>
</dbReference>
<evidence type="ECO:0000256" key="9">
    <source>
        <dbReference type="SAM" id="Phobius"/>
    </source>
</evidence>
<dbReference type="GO" id="GO:0046983">
    <property type="term" value="F:protein dimerization activity"/>
    <property type="evidence" value="ECO:0007669"/>
    <property type="project" value="InterPro"/>
</dbReference>
<dbReference type="Pfam" id="PF07730">
    <property type="entry name" value="HisKA_3"/>
    <property type="match status" value="1"/>
</dbReference>
<keyword evidence="7" id="KW-0067">ATP-binding</keyword>
<dbReference type="GO" id="GO:0000155">
    <property type="term" value="F:phosphorelay sensor kinase activity"/>
    <property type="evidence" value="ECO:0007669"/>
    <property type="project" value="InterPro"/>
</dbReference>
<evidence type="ECO:0000256" key="8">
    <source>
        <dbReference type="ARBA" id="ARBA00023012"/>
    </source>
</evidence>
<dbReference type="RefSeq" id="WP_179535317.1">
    <property type="nucleotide sequence ID" value="NZ_JACBYW010000003.1"/>
</dbReference>
<feature type="transmembrane region" description="Helical" evidence="9">
    <location>
        <begin position="92"/>
        <end position="123"/>
    </location>
</feature>
<accession>A0A852YYT9</accession>
<comment type="catalytic activity">
    <reaction evidence="1">
        <text>ATP + protein L-histidine = ADP + protein N-phospho-L-histidine.</text>
        <dbReference type="EC" id="2.7.13.3"/>
    </reaction>
</comment>
<evidence type="ECO:0000313" key="13">
    <source>
        <dbReference type="EMBL" id="NYH78892.1"/>
    </source>
</evidence>
<feature type="transmembrane region" description="Helical" evidence="9">
    <location>
        <begin position="58"/>
        <end position="80"/>
    </location>
</feature>
<dbReference type="CDD" id="cd16917">
    <property type="entry name" value="HATPase_UhpB-NarQ-NarX-like"/>
    <property type="match status" value="1"/>
</dbReference>
<keyword evidence="6 13" id="KW-0418">Kinase</keyword>
<evidence type="ECO:0000256" key="7">
    <source>
        <dbReference type="ARBA" id="ARBA00022840"/>
    </source>
</evidence>
<evidence type="ECO:0000259" key="10">
    <source>
        <dbReference type="Pfam" id="PF02518"/>
    </source>
</evidence>
<dbReference type="InterPro" id="IPR036890">
    <property type="entry name" value="HATPase_C_sf"/>
</dbReference>
<reference evidence="13 14" key="1">
    <citation type="submission" date="2020-07" db="EMBL/GenBank/DDBJ databases">
        <title>Genomic Encyclopedia of Type Strains, Phase III (KMG-III): the genomes of soil and plant-associated and newly described type strains.</title>
        <authorList>
            <person name="Whitman W."/>
        </authorList>
    </citation>
    <scope>NUCLEOTIDE SEQUENCE [LARGE SCALE GENOMIC DNA]</scope>
    <source>
        <strain evidence="13 14">CECT 8576</strain>
    </source>
</reference>
<feature type="domain" description="Signal transduction histidine kinase subgroup 3 dimerisation and phosphoacceptor" evidence="11">
    <location>
        <begin position="190"/>
        <end position="256"/>
    </location>
</feature>
<proteinExistence type="predicted"/>
<dbReference type="InterPro" id="IPR050482">
    <property type="entry name" value="Sensor_HK_TwoCompSys"/>
</dbReference>
<organism evidence="13 14">
    <name type="scientific">Actinopolyspora biskrensis</name>
    <dbReference type="NCBI Taxonomy" id="1470178"/>
    <lineage>
        <taxon>Bacteria</taxon>
        <taxon>Bacillati</taxon>
        <taxon>Actinomycetota</taxon>
        <taxon>Actinomycetes</taxon>
        <taxon>Actinopolysporales</taxon>
        <taxon>Actinopolysporaceae</taxon>
        <taxon>Actinopolyspora</taxon>
    </lineage>
</organism>
<feature type="domain" description="DUF7134" evidence="12">
    <location>
        <begin position="5"/>
        <end position="162"/>
    </location>
</feature>
<evidence type="ECO:0000256" key="2">
    <source>
        <dbReference type="ARBA" id="ARBA00012438"/>
    </source>
</evidence>
<dbReference type="PANTHER" id="PTHR24421:SF10">
    <property type="entry name" value="NITRATE_NITRITE SENSOR PROTEIN NARQ"/>
    <property type="match status" value="1"/>
</dbReference>
<evidence type="ECO:0000313" key="14">
    <source>
        <dbReference type="Proteomes" id="UP000548304"/>
    </source>
</evidence>
<name>A0A852YYT9_9ACTN</name>
<dbReference type="EMBL" id="JACBYW010000003">
    <property type="protein sequence ID" value="NYH78892.1"/>
    <property type="molecule type" value="Genomic_DNA"/>
</dbReference>
<evidence type="ECO:0000256" key="4">
    <source>
        <dbReference type="ARBA" id="ARBA00022679"/>
    </source>
</evidence>
<gene>
    <name evidence="13" type="ORF">FHR84_002217</name>
</gene>
<dbReference type="Gene3D" id="1.20.5.1930">
    <property type="match status" value="1"/>
</dbReference>
<keyword evidence="4" id="KW-0808">Transferase</keyword>
<evidence type="ECO:0000256" key="3">
    <source>
        <dbReference type="ARBA" id="ARBA00022553"/>
    </source>
</evidence>
<evidence type="ECO:0000256" key="5">
    <source>
        <dbReference type="ARBA" id="ARBA00022741"/>
    </source>
</evidence>
<protein>
    <recommendedName>
        <fullName evidence="2">histidine kinase</fullName>
        <ecNumber evidence="2">2.7.13.3</ecNumber>
    </recommendedName>
</protein>
<dbReference type="PANTHER" id="PTHR24421">
    <property type="entry name" value="NITRATE/NITRITE SENSOR PROTEIN NARX-RELATED"/>
    <property type="match status" value="1"/>
</dbReference>
<keyword evidence="9" id="KW-1133">Transmembrane helix</keyword>
<keyword evidence="8" id="KW-0902">Two-component regulatory system</keyword>
<sequence length="403" mass="43393">MRRLSLWMRAHPSAGDSTLMLLVLLAEIMRGTLGDTVADSPAPFWDVLAGVLLVLPLVLRRTLPVPVAYLMLLGLLVQLVTQQDMVTRPAAFAALIMLYTLVAYVGRSAAACYACGVAVTWLVPPALLSEPHVGTPLVFFAIQLGLELGFCWVLGEYVGARRAYQEATESRLRSLEFEQDQQARIAVAEERNRIARELHDVLAHSVSVMVTHADGATYAVRRKPELAEQALETIGNTGRDALNELRSLLHVLRHPEERDDTGGRSPQPGVNGVRDLVERVRALGLPVTLRINGELDRVPTGPGLAIYRIVQESLTNVLKHAGWNATATVSLEEGGSSMRIEVSDSGARGVLAPQASGGNGVIGMRERATVYGGNLEAGPNADGGWCVRADLPLEGERAVSGNP</sequence>
<keyword evidence="9" id="KW-0812">Transmembrane</keyword>
<keyword evidence="14" id="KW-1185">Reference proteome</keyword>
<dbReference type="GO" id="GO:0016020">
    <property type="term" value="C:membrane"/>
    <property type="evidence" value="ECO:0007669"/>
    <property type="project" value="InterPro"/>
</dbReference>
<dbReference type="Gene3D" id="3.30.565.10">
    <property type="entry name" value="Histidine kinase-like ATPase, C-terminal domain"/>
    <property type="match status" value="1"/>
</dbReference>
<keyword evidence="5" id="KW-0547">Nucleotide-binding</keyword>
<evidence type="ECO:0000256" key="6">
    <source>
        <dbReference type="ARBA" id="ARBA00022777"/>
    </source>
</evidence>
<evidence type="ECO:0000256" key="1">
    <source>
        <dbReference type="ARBA" id="ARBA00000085"/>
    </source>
</evidence>
<keyword evidence="9" id="KW-0472">Membrane</keyword>
<feature type="transmembrane region" description="Helical" evidence="9">
    <location>
        <begin position="135"/>
        <end position="155"/>
    </location>
</feature>
<dbReference type="GO" id="GO:0005524">
    <property type="term" value="F:ATP binding"/>
    <property type="evidence" value="ECO:0007669"/>
    <property type="project" value="UniProtKB-KW"/>
</dbReference>
<feature type="domain" description="Histidine kinase/HSP90-like ATPase" evidence="10">
    <location>
        <begin position="305"/>
        <end position="394"/>
    </location>
</feature>
<comment type="caution">
    <text evidence="13">The sequence shown here is derived from an EMBL/GenBank/DDBJ whole genome shotgun (WGS) entry which is preliminary data.</text>
</comment>
<keyword evidence="3" id="KW-0597">Phosphoprotein</keyword>
<dbReference type="Pfam" id="PF02518">
    <property type="entry name" value="HATPase_c"/>
    <property type="match status" value="1"/>
</dbReference>